<dbReference type="InterPro" id="IPR019393">
    <property type="entry name" value="WASH_strumpellin"/>
</dbReference>
<evidence type="ECO:0000313" key="2">
    <source>
        <dbReference type="EMBL" id="CAA7404644.1"/>
    </source>
</evidence>
<dbReference type="OrthoDB" id="565118at2759"/>
<reference evidence="2" key="1">
    <citation type="submission" date="2020-02" db="EMBL/GenBank/DDBJ databases">
        <authorList>
            <person name="Scholz U."/>
            <person name="Mascher M."/>
            <person name="Fiebig A."/>
        </authorList>
    </citation>
    <scope>NUCLEOTIDE SEQUENCE</scope>
</reference>
<dbReference type="GO" id="GO:0007032">
    <property type="term" value="P:endosome organization"/>
    <property type="evidence" value="ECO:0007669"/>
    <property type="project" value="TreeGrafter"/>
</dbReference>
<dbReference type="GO" id="GO:0140285">
    <property type="term" value="P:endosome fission"/>
    <property type="evidence" value="ECO:0007669"/>
    <property type="project" value="TreeGrafter"/>
</dbReference>
<organism evidence="2 3">
    <name type="scientific">Spirodela intermedia</name>
    <name type="common">Intermediate duckweed</name>
    <dbReference type="NCBI Taxonomy" id="51605"/>
    <lineage>
        <taxon>Eukaryota</taxon>
        <taxon>Viridiplantae</taxon>
        <taxon>Streptophyta</taxon>
        <taxon>Embryophyta</taxon>
        <taxon>Tracheophyta</taxon>
        <taxon>Spermatophyta</taxon>
        <taxon>Magnoliopsida</taxon>
        <taxon>Liliopsida</taxon>
        <taxon>Araceae</taxon>
        <taxon>Lemnoideae</taxon>
        <taxon>Spirodela</taxon>
    </lineage>
</organism>
<comment type="similarity">
    <text evidence="1">Belongs to the strumpellin family.</text>
</comment>
<evidence type="ECO:0000256" key="1">
    <source>
        <dbReference type="ARBA" id="ARBA00006224"/>
    </source>
</evidence>
<sequence>MGRHTSGSLVCVEKAEALVDTDTSFPRKVIIKDDCLFIQIVLQLMVSEAEKFVLFYSMAIDKWNVEKKDGVLMQYQLDKILENESGRQLLAEALTFFGFLLLLMEHRMSGVLREKLLVAHLRFDHCSDRLNLENLCKLCRLHPFSSSPPCQDDLVSFMIVVHSPEDLFARFPFPKTIVDAIICHIRDGDLYRCLRHYPDPQHRTVALSPQAGYLYVLLLYSPESLQNGFLMREIVDRFFRDCWVCPIFLYFSVDLSVSWDAHREAKMALSSYLSSTFVSDRTQLSCTKVKEALSELDSVLSDGVLTKNYVLENSHHLISLSIDKKLRDIVTSVLSAHQIGDETLLLLLLKISRLEFEMKCFYSKLLEGREASWHDSKHCASDRMKEISHFFSGSWASSYKMKSESLKIWFGKLLLEVQSLDYSRARNSEKKLYHILSALKDVEQVHQVEENQPIRRTISEIQQYLQDMLKALNVGDDTLCTFSTITGSIYAWSFIEKFFALLRKKIEQDSLVVLNLHYFFLKFSPLLDAPMSRISRKKKQGNKTSITASQRRYQKWENKENFWCSYCKKKRHTGENCWKLHGQPPQQGRAYYFLFDVILNFQQDDLVMIFRIFNEDTLHDLQPLNLPSCVEIANLKDLVQPEEQSNLMEAVNKISIFSRGMLLMSRHLSGLIQLDLKNWTERQISMELLRQLEDKSKSFFISTIVEPEEFEVNMKKLTSYVLSQQHMMECSQDFLHIRGNQIWNEVLSDFLKDSAQQCGVILMEKFGHQYGIKDSQSEFRDCRIDKLGFITVLCHQGEFGKYIKWRNKCGKLNQKNMEELCKLDKALGPAVSLPLLGWLPYQPMLKSFSTSCQPWAESLATVGQLQLLRHMISLKLNSSCKHSLTLLNNMVVEREKFRIAWNLERIIRELFFQVMNNEGTIFGRQSPFSNIYMCKDSPPFLCRCMSIITISQLSQYVFDPHLGTLICQMKKATDFSPMYMGQYVRTIAGTAGISSEPAIDPESEVTKSTFWLMNFCKHMEIPKDMLDTCLPPSLFPVLQT</sequence>
<accession>A0A7I8L5Y9</accession>
<dbReference type="EMBL" id="LR746274">
    <property type="protein sequence ID" value="CAA7404644.1"/>
    <property type="molecule type" value="Genomic_DNA"/>
</dbReference>
<name>A0A7I8L5Y9_SPIIN</name>
<proteinExistence type="inferred from homology"/>
<evidence type="ECO:0000313" key="3">
    <source>
        <dbReference type="Proteomes" id="UP000663760"/>
    </source>
</evidence>
<dbReference type="GO" id="GO:0051125">
    <property type="term" value="P:regulation of actin nucleation"/>
    <property type="evidence" value="ECO:0007669"/>
    <property type="project" value="TreeGrafter"/>
</dbReference>
<protein>
    <submittedName>
        <fullName evidence="2">Uncharacterized protein</fullName>
    </submittedName>
</protein>
<keyword evidence="3" id="KW-1185">Reference proteome</keyword>
<dbReference type="Pfam" id="PF10266">
    <property type="entry name" value="Strumpellin"/>
    <property type="match status" value="3"/>
</dbReference>
<dbReference type="PANTHER" id="PTHR15691:SF6">
    <property type="entry name" value="WASH COMPLEX SUBUNIT 5"/>
    <property type="match status" value="1"/>
</dbReference>
<dbReference type="AlphaFoldDB" id="A0A7I8L5Y9"/>
<gene>
    <name evidence="2" type="ORF">SI8410_11015322</name>
</gene>
<dbReference type="GO" id="GO:0071203">
    <property type="term" value="C:WASH complex"/>
    <property type="evidence" value="ECO:0007669"/>
    <property type="project" value="InterPro"/>
</dbReference>
<dbReference type="GO" id="GO:0030041">
    <property type="term" value="P:actin filament polymerization"/>
    <property type="evidence" value="ECO:0007669"/>
    <property type="project" value="TreeGrafter"/>
</dbReference>
<dbReference type="Proteomes" id="UP000663760">
    <property type="component" value="Chromosome 11"/>
</dbReference>
<dbReference type="GO" id="GO:0005768">
    <property type="term" value="C:endosome"/>
    <property type="evidence" value="ECO:0007669"/>
    <property type="project" value="TreeGrafter"/>
</dbReference>
<dbReference type="PANTHER" id="PTHR15691">
    <property type="entry name" value="WASH COMPLEX SUBUNIT 5"/>
    <property type="match status" value="1"/>
</dbReference>